<sequence length="195" mass="21747">MTSMLPKNTTRYPLSFVLACSAFFYTSSATAQQGNEVPSLCQTDESNLVSAWMGNTVNTESGIRNKKDGKVVSICTNADKPPYKKVVYRYGLPGKIELDMPASESAPFYMFNRSTGPHMGEDLVFFKNGNYTYYVVIATGQGNGVTLRIYNDKKMIFKRFSGNFDGEDFILGPAEIDLEAKKSSIYKIKKATHDF</sequence>
<gene>
    <name evidence="2" type="ORF">ACFFJH_12735</name>
</gene>
<keyword evidence="3" id="KW-1185">Reference proteome</keyword>
<dbReference type="EMBL" id="JBHLXJ010000013">
    <property type="protein sequence ID" value="MFC0350682.1"/>
    <property type="molecule type" value="Genomic_DNA"/>
</dbReference>
<organism evidence="2 3">
    <name type="scientific">Undibacterium danionis</name>
    <dbReference type="NCBI Taxonomy" id="1812100"/>
    <lineage>
        <taxon>Bacteria</taxon>
        <taxon>Pseudomonadati</taxon>
        <taxon>Pseudomonadota</taxon>
        <taxon>Betaproteobacteria</taxon>
        <taxon>Burkholderiales</taxon>
        <taxon>Oxalobacteraceae</taxon>
        <taxon>Undibacterium</taxon>
    </lineage>
</organism>
<protein>
    <submittedName>
        <fullName evidence="2">Uncharacterized protein</fullName>
    </submittedName>
</protein>
<accession>A0ABV6IGB8</accession>
<dbReference type="Proteomes" id="UP001589844">
    <property type="component" value="Unassembled WGS sequence"/>
</dbReference>
<evidence type="ECO:0000313" key="3">
    <source>
        <dbReference type="Proteomes" id="UP001589844"/>
    </source>
</evidence>
<evidence type="ECO:0000313" key="2">
    <source>
        <dbReference type="EMBL" id="MFC0350682.1"/>
    </source>
</evidence>
<name>A0ABV6IGB8_9BURK</name>
<evidence type="ECO:0000256" key="1">
    <source>
        <dbReference type="SAM" id="SignalP"/>
    </source>
</evidence>
<feature type="chain" id="PRO_5047263111" evidence="1">
    <location>
        <begin position="32"/>
        <end position="195"/>
    </location>
</feature>
<feature type="signal peptide" evidence="1">
    <location>
        <begin position="1"/>
        <end position="31"/>
    </location>
</feature>
<reference evidence="2 3" key="1">
    <citation type="submission" date="2024-09" db="EMBL/GenBank/DDBJ databases">
        <authorList>
            <person name="Sun Q."/>
            <person name="Mori K."/>
        </authorList>
    </citation>
    <scope>NUCLEOTIDE SEQUENCE [LARGE SCALE GENOMIC DNA]</scope>
    <source>
        <strain evidence="2 3">CCM 8677</strain>
    </source>
</reference>
<proteinExistence type="predicted"/>
<comment type="caution">
    <text evidence="2">The sequence shown here is derived from an EMBL/GenBank/DDBJ whole genome shotgun (WGS) entry which is preliminary data.</text>
</comment>
<keyword evidence="1" id="KW-0732">Signal</keyword>